<dbReference type="PRINTS" id="PR00252">
    <property type="entry name" value="NRIONCHANNEL"/>
</dbReference>
<dbReference type="PANTHER" id="PTHR18945">
    <property type="entry name" value="NEUROTRANSMITTER GATED ION CHANNEL"/>
    <property type="match status" value="1"/>
</dbReference>
<comment type="caution">
    <text evidence="8">The sequence shown here is derived from an EMBL/GenBank/DDBJ whole genome shotgun (WGS) entry which is preliminary data.</text>
</comment>
<reference evidence="8" key="1">
    <citation type="journal article" date="2019" name="bioRxiv">
        <title>The Genome of the Zebra Mussel, Dreissena polymorpha: A Resource for Invasive Species Research.</title>
        <authorList>
            <person name="McCartney M.A."/>
            <person name="Auch B."/>
            <person name="Kono T."/>
            <person name="Mallez S."/>
            <person name="Zhang Y."/>
            <person name="Obille A."/>
            <person name="Becker A."/>
            <person name="Abrahante J.E."/>
            <person name="Garbe J."/>
            <person name="Badalamenti J.P."/>
            <person name="Herman A."/>
            <person name="Mangelson H."/>
            <person name="Liachko I."/>
            <person name="Sullivan S."/>
            <person name="Sone E.D."/>
            <person name="Koren S."/>
            <person name="Silverstein K.A.T."/>
            <person name="Beckman K.B."/>
            <person name="Gohl D.M."/>
        </authorList>
    </citation>
    <scope>NUCLEOTIDE SEQUENCE</scope>
    <source>
        <strain evidence="8">Duluth1</strain>
        <tissue evidence="8">Whole animal</tissue>
    </source>
</reference>
<dbReference type="InterPro" id="IPR018000">
    <property type="entry name" value="Neurotransmitter_ion_chnl_CS"/>
</dbReference>
<dbReference type="GO" id="GO:0016020">
    <property type="term" value="C:membrane"/>
    <property type="evidence" value="ECO:0007669"/>
    <property type="project" value="UniProtKB-SubCell"/>
</dbReference>
<gene>
    <name evidence="8" type="ORF">DPMN_043236</name>
</gene>
<dbReference type="GO" id="GO:0004888">
    <property type="term" value="F:transmembrane signaling receptor activity"/>
    <property type="evidence" value="ECO:0007669"/>
    <property type="project" value="InterPro"/>
</dbReference>
<evidence type="ECO:0000313" key="9">
    <source>
        <dbReference type="Proteomes" id="UP000828390"/>
    </source>
</evidence>
<feature type="domain" description="Neurotransmitter-gated ion-channel transmembrane" evidence="7">
    <location>
        <begin position="227"/>
        <end position="430"/>
    </location>
</feature>
<dbReference type="AlphaFoldDB" id="A0A9D4D1W4"/>
<evidence type="ECO:0000256" key="5">
    <source>
        <dbReference type="RuleBase" id="RU000687"/>
    </source>
</evidence>
<evidence type="ECO:0000259" key="6">
    <source>
        <dbReference type="Pfam" id="PF02931"/>
    </source>
</evidence>
<evidence type="ECO:0000259" key="7">
    <source>
        <dbReference type="Pfam" id="PF02932"/>
    </source>
</evidence>
<dbReference type="GO" id="GO:0005230">
    <property type="term" value="F:extracellular ligand-gated monoatomic ion channel activity"/>
    <property type="evidence" value="ECO:0007669"/>
    <property type="project" value="InterPro"/>
</dbReference>
<comment type="similarity">
    <text evidence="5">Belongs to the ligand-gated ion channel (TC 1.A.9) family.</text>
</comment>
<keyword evidence="3 5" id="KW-1133">Transmembrane helix</keyword>
<dbReference type="InterPro" id="IPR036719">
    <property type="entry name" value="Neuro-gated_channel_TM_sf"/>
</dbReference>
<sequence>MAYRGRTTVADTHEALLTSLLGSYEKRVVPQINDTHPVDLSLGIRLLGLIDLFEHEEIMETFMYLDQMWYDYRLEWDPSKNQRVHVIHIPVDDLWRPDMTVYNNADVDMVSMNTLAIVFSNGQVYYAPKTRIRSRCDMDLTKFPFDTQQCVIKLGSFTFSGQVVNLTLLPVNMTFTDEYMSHKEWSLEEVTSELSITTYACCPEKYQHALFKFRFKRNTVYYMQVFLLPGVILALLVPFQFLLPPDSKERLTLGSCLLLGCILMITLIQSYLPDAHPTLPYLVQYYGVTLIWVSISIICTIGVVNTQSRGRRTRKVPELVKKIFLKTLKKLVCLGDDAYYPLEESEAVSLRSLEKQSVVTHADSPRNAEETKMERDMDEILRHVTTLVMRTAVTDSHCDAHAQWYQVAMVLDRVMCIFFTAIFVIYTCAILG</sequence>
<reference evidence="8" key="2">
    <citation type="submission" date="2020-11" db="EMBL/GenBank/DDBJ databases">
        <authorList>
            <person name="McCartney M.A."/>
            <person name="Auch B."/>
            <person name="Kono T."/>
            <person name="Mallez S."/>
            <person name="Becker A."/>
            <person name="Gohl D.M."/>
            <person name="Silverstein K.A.T."/>
            <person name="Koren S."/>
            <person name="Bechman K.B."/>
            <person name="Herman A."/>
            <person name="Abrahante J.E."/>
            <person name="Garbe J."/>
        </authorList>
    </citation>
    <scope>NUCLEOTIDE SEQUENCE</scope>
    <source>
        <strain evidence="8">Duluth1</strain>
        <tissue evidence="8">Whole animal</tissue>
    </source>
</reference>
<evidence type="ECO:0000256" key="3">
    <source>
        <dbReference type="ARBA" id="ARBA00022989"/>
    </source>
</evidence>
<dbReference type="InterPro" id="IPR038050">
    <property type="entry name" value="Neuro_actylchol_rec"/>
</dbReference>
<dbReference type="InterPro" id="IPR006202">
    <property type="entry name" value="Neur_chan_lig-bd"/>
</dbReference>
<feature type="transmembrane region" description="Helical" evidence="5">
    <location>
        <begin position="220"/>
        <end position="239"/>
    </location>
</feature>
<dbReference type="InterPro" id="IPR006029">
    <property type="entry name" value="Neurotrans-gated_channel_TM"/>
</dbReference>
<evidence type="ECO:0000256" key="4">
    <source>
        <dbReference type="ARBA" id="ARBA00023136"/>
    </source>
</evidence>
<dbReference type="InterPro" id="IPR006201">
    <property type="entry name" value="Neur_channel"/>
</dbReference>
<dbReference type="FunFam" id="2.70.170.10:FF:000028">
    <property type="entry name" value="AcetylCholine Receptor"/>
    <property type="match status" value="1"/>
</dbReference>
<feature type="domain" description="Neurotransmitter-gated ion-channel ligand-binding" evidence="6">
    <location>
        <begin position="14"/>
        <end position="219"/>
    </location>
</feature>
<comment type="subcellular location">
    <subcellularLocation>
        <location evidence="1">Membrane</location>
        <topology evidence="1">Multi-pass membrane protein</topology>
    </subcellularLocation>
</comment>
<dbReference type="Pfam" id="PF02931">
    <property type="entry name" value="Neur_chan_LBD"/>
    <property type="match status" value="1"/>
</dbReference>
<dbReference type="Proteomes" id="UP000828390">
    <property type="component" value="Unassembled WGS sequence"/>
</dbReference>
<proteinExistence type="inferred from homology"/>
<name>A0A9D4D1W4_DREPO</name>
<dbReference type="Pfam" id="PF02932">
    <property type="entry name" value="Neur_chan_memb"/>
    <property type="match status" value="1"/>
</dbReference>
<dbReference type="PROSITE" id="PS00236">
    <property type="entry name" value="NEUROTR_ION_CHANNEL"/>
    <property type="match status" value="1"/>
</dbReference>
<feature type="transmembrane region" description="Helical" evidence="5">
    <location>
        <begin position="410"/>
        <end position="431"/>
    </location>
</feature>
<keyword evidence="5" id="KW-0406">Ion transport</keyword>
<keyword evidence="5" id="KW-0813">Transport</keyword>
<protein>
    <submittedName>
        <fullName evidence="8">Uncharacterized protein</fullName>
    </submittedName>
</protein>
<feature type="transmembrane region" description="Helical" evidence="5">
    <location>
        <begin position="251"/>
        <end position="272"/>
    </location>
</feature>
<keyword evidence="4 5" id="KW-0472">Membrane</keyword>
<keyword evidence="5" id="KW-0407">Ion channel</keyword>
<feature type="transmembrane region" description="Helical" evidence="5">
    <location>
        <begin position="284"/>
        <end position="305"/>
    </location>
</feature>
<dbReference type="InterPro" id="IPR036734">
    <property type="entry name" value="Neur_chan_lig-bd_sf"/>
</dbReference>
<accession>A0A9D4D1W4</accession>
<dbReference type="CDD" id="cd18997">
    <property type="entry name" value="LGIC_ECD_nAChR"/>
    <property type="match status" value="1"/>
</dbReference>
<dbReference type="Gene3D" id="2.70.170.10">
    <property type="entry name" value="Neurotransmitter-gated ion-channel ligand-binding domain"/>
    <property type="match status" value="1"/>
</dbReference>
<dbReference type="Gene3D" id="1.20.58.390">
    <property type="entry name" value="Neurotransmitter-gated ion-channel transmembrane domain"/>
    <property type="match status" value="1"/>
</dbReference>
<dbReference type="SUPFAM" id="SSF90112">
    <property type="entry name" value="Neurotransmitter-gated ion-channel transmembrane pore"/>
    <property type="match status" value="1"/>
</dbReference>
<evidence type="ECO:0000256" key="2">
    <source>
        <dbReference type="ARBA" id="ARBA00022692"/>
    </source>
</evidence>
<evidence type="ECO:0000313" key="8">
    <source>
        <dbReference type="EMBL" id="KAH3736664.1"/>
    </source>
</evidence>
<dbReference type="SUPFAM" id="SSF63712">
    <property type="entry name" value="Nicotinic receptor ligand binding domain-like"/>
    <property type="match status" value="1"/>
</dbReference>
<keyword evidence="2 5" id="KW-0812">Transmembrane</keyword>
<keyword evidence="9" id="KW-1185">Reference proteome</keyword>
<evidence type="ECO:0000256" key="1">
    <source>
        <dbReference type="ARBA" id="ARBA00004141"/>
    </source>
</evidence>
<dbReference type="EMBL" id="JAIWYP010000011">
    <property type="protein sequence ID" value="KAH3736664.1"/>
    <property type="molecule type" value="Genomic_DNA"/>
</dbReference>
<dbReference type="CDD" id="cd19051">
    <property type="entry name" value="LGIC_TM_cation"/>
    <property type="match status" value="1"/>
</dbReference>
<organism evidence="8 9">
    <name type="scientific">Dreissena polymorpha</name>
    <name type="common">Zebra mussel</name>
    <name type="synonym">Mytilus polymorpha</name>
    <dbReference type="NCBI Taxonomy" id="45954"/>
    <lineage>
        <taxon>Eukaryota</taxon>
        <taxon>Metazoa</taxon>
        <taxon>Spiralia</taxon>
        <taxon>Lophotrochozoa</taxon>
        <taxon>Mollusca</taxon>
        <taxon>Bivalvia</taxon>
        <taxon>Autobranchia</taxon>
        <taxon>Heteroconchia</taxon>
        <taxon>Euheterodonta</taxon>
        <taxon>Imparidentia</taxon>
        <taxon>Neoheterodontei</taxon>
        <taxon>Myida</taxon>
        <taxon>Dreissenoidea</taxon>
        <taxon>Dreissenidae</taxon>
        <taxon>Dreissena</taxon>
    </lineage>
</organism>